<keyword evidence="4 6" id="KW-0289">Folate biosynthesis</keyword>
<evidence type="ECO:0000256" key="5">
    <source>
        <dbReference type="ARBA" id="ARBA00023239"/>
    </source>
</evidence>
<name>A0A1N6GS09_9GAMM</name>
<proteinExistence type="inferred from homology"/>
<sequence length="122" mass="13787">MQAQTPMDRIFIEQLEVKCIIGILPWEKQVPQPLRFDIELLLPLRAAGEENDLSKTVDYAEVAQRIESLLSTPHELIETVAEKVCHALLSTYPAVQQVHLRVHKPAAVQAARSVGVEIWRGR</sequence>
<keyword evidence="5 6" id="KW-0456">Lyase</keyword>
<dbReference type="EC" id="4.1.2.25" evidence="6"/>
<dbReference type="InterPro" id="IPR006157">
    <property type="entry name" value="FolB_dom"/>
</dbReference>
<dbReference type="RefSeq" id="WP_200770569.1">
    <property type="nucleotide sequence ID" value="NZ_FSRE01000003.1"/>
</dbReference>
<comment type="similarity">
    <text evidence="3 6">Belongs to the DHNA family.</text>
</comment>
<evidence type="ECO:0000259" key="7">
    <source>
        <dbReference type="SMART" id="SM00905"/>
    </source>
</evidence>
<dbReference type="Pfam" id="PF02152">
    <property type="entry name" value="FolB"/>
    <property type="match status" value="1"/>
</dbReference>
<feature type="domain" description="Dihydroneopterin aldolase/epimerase" evidence="7">
    <location>
        <begin position="10"/>
        <end position="120"/>
    </location>
</feature>
<dbReference type="InterPro" id="IPR043133">
    <property type="entry name" value="GTP-CH-I_C/QueF"/>
</dbReference>
<dbReference type="AlphaFoldDB" id="A0A1N6GS09"/>
<dbReference type="NCBIfam" id="TIGR00526">
    <property type="entry name" value="folB_dom"/>
    <property type="match status" value="1"/>
</dbReference>
<dbReference type="GO" id="GO:0004150">
    <property type="term" value="F:dihydroneopterin aldolase activity"/>
    <property type="evidence" value="ECO:0007669"/>
    <property type="project" value="UniProtKB-UniRule"/>
</dbReference>
<evidence type="ECO:0000256" key="6">
    <source>
        <dbReference type="RuleBase" id="RU362079"/>
    </source>
</evidence>
<reference evidence="8 9" key="1">
    <citation type="submission" date="2016-11" db="EMBL/GenBank/DDBJ databases">
        <authorList>
            <person name="Jaros S."/>
            <person name="Januszkiewicz K."/>
            <person name="Wedrychowicz H."/>
        </authorList>
    </citation>
    <scope>NUCLEOTIDE SEQUENCE [LARGE SCALE GENOMIC DNA]</scope>
    <source>
        <strain evidence="8 9">DSM 17737</strain>
    </source>
</reference>
<dbReference type="EMBL" id="FSRE01000003">
    <property type="protein sequence ID" value="SIO10316.1"/>
    <property type="molecule type" value="Genomic_DNA"/>
</dbReference>
<protein>
    <recommendedName>
        <fullName evidence="6">7,8-dihydroneopterin aldolase</fullName>
        <ecNumber evidence="6">4.1.2.25</ecNumber>
    </recommendedName>
</protein>
<organism evidence="8 9">
    <name type="scientific">Sulfurivirga caldicuralii</name>
    <dbReference type="NCBI Taxonomy" id="364032"/>
    <lineage>
        <taxon>Bacteria</taxon>
        <taxon>Pseudomonadati</taxon>
        <taxon>Pseudomonadota</taxon>
        <taxon>Gammaproteobacteria</taxon>
        <taxon>Thiotrichales</taxon>
        <taxon>Piscirickettsiaceae</taxon>
        <taxon>Sulfurivirga</taxon>
    </lineage>
</organism>
<evidence type="ECO:0000313" key="9">
    <source>
        <dbReference type="Proteomes" id="UP000198461"/>
    </source>
</evidence>
<dbReference type="SMART" id="SM00905">
    <property type="entry name" value="FolB"/>
    <property type="match status" value="1"/>
</dbReference>
<evidence type="ECO:0000256" key="1">
    <source>
        <dbReference type="ARBA" id="ARBA00001353"/>
    </source>
</evidence>
<comment type="catalytic activity">
    <reaction evidence="1 6">
        <text>7,8-dihydroneopterin = 6-hydroxymethyl-7,8-dihydropterin + glycolaldehyde</text>
        <dbReference type="Rhea" id="RHEA:10540"/>
        <dbReference type="ChEBI" id="CHEBI:17001"/>
        <dbReference type="ChEBI" id="CHEBI:17071"/>
        <dbReference type="ChEBI" id="CHEBI:44841"/>
        <dbReference type="EC" id="4.1.2.25"/>
    </reaction>
</comment>
<comment type="function">
    <text evidence="6">Catalyzes the conversion of 7,8-dihydroneopterin to 6-hydroxymethyl-7,8-dihydropterin.</text>
</comment>
<dbReference type="UniPathway" id="UPA00077">
    <property type="reaction ID" value="UER00154"/>
</dbReference>
<dbReference type="GO" id="GO:0046656">
    <property type="term" value="P:folic acid biosynthetic process"/>
    <property type="evidence" value="ECO:0007669"/>
    <property type="project" value="UniProtKB-UniRule"/>
</dbReference>
<gene>
    <name evidence="8" type="ORF">SAMN05443662_1469</name>
</gene>
<dbReference type="GO" id="GO:0046654">
    <property type="term" value="P:tetrahydrofolate biosynthetic process"/>
    <property type="evidence" value="ECO:0007669"/>
    <property type="project" value="UniProtKB-UniRule"/>
</dbReference>
<evidence type="ECO:0000256" key="4">
    <source>
        <dbReference type="ARBA" id="ARBA00022909"/>
    </source>
</evidence>
<dbReference type="Proteomes" id="UP000198461">
    <property type="component" value="Unassembled WGS sequence"/>
</dbReference>
<evidence type="ECO:0000313" key="8">
    <source>
        <dbReference type="EMBL" id="SIO10316.1"/>
    </source>
</evidence>
<dbReference type="SUPFAM" id="SSF55620">
    <property type="entry name" value="Tetrahydrobiopterin biosynthesis enzymes-like"/>
    <property type="match status" value="1"/>
</dbReference>
<dbReference type="NCBIfam" id="TIGR00525">
    <property type="entry name" value="folB"/>
    <property type="match status" value="1"/>
</dbReference>
<accession>A0A1N6GS09</accession>
<dbReference type="InterPro" id="IPR006156">
    <property type="entry name" value="Dihydroneopterin_aldolase"/>
</dbReference>
<dbReference type="CDD" id="cd00534">
    <property type="entry name" value="DHNA_DHNTPE"/>
    <property type="match status" value="1"/>
</dbReference>
<dbReference type="STRING" id="364032.SAMN05443662_1469"/>
<dbReference type="Gene3D" id="3.30.1130.10">
    <property type="match status" value="1"/>
</dbReference>
<dbReference type="GO" id="GO:0005737">
    <property type="term" value="C:cytoplasm"/>
    <property type="evidence" value="ECO:0007669"/>
    <property type="project" value="TreeGrafter"/>
</dbReference>
<dbReference type="PANTHER" id="PTHR42844">
    <property type="entry name" value="DIHYDRONEOPTERIN ALDOLASE 1-RELATED"/>
    <property type="match status" value="1"/>
</dbReference>
<evidence type="ECO:0000256" key="2">
    <source>
        <dbReference type="ARBA" id="ARBA00005013"/>
    </source>
</evidence>
<keyword evidence="9" id="KW-1185">Reference proteome</keyword>
<evidence type="ECO:0000256" key="3">
    <source>
        <dbReference type="ARBA" id="ARBA00005708"/>
    </source>
</evidence>
<comment type="pathway">
    <text evidence="2 6">Cofactor biosynthesis; tetrahydrofolate biosynthesis; 2-amino-4-hydroxy-6-hydroxymethyl-7,8-dihydropteridine diphosphate from 7,8-dihydroneopterin triphosphate: step 3/4.</text>
</comment>
<dbReference type="PANTHER" id="PTHR42844:SF1">
    <property type="entry name" value="DIHYDRONEOPTERIN ALDOLASE 1-RELATED"/>
    <property type="match status" value="1"/>
</dbReference>